<accession>A0A420ZBM5</accession>
<comment type="caution">
    <text evidence="1">The sequence shown here is derived from an EMBL/GenBank/DDBJ whole genome shotgun (WGS) entry which is preliminary data.</text>
</comment>
<protein>
    <submittedName>
        <fullName evidence="1">Uncharacterized protein</fullName>
    </submittedName>
</protein>
<evidence type="ECO:0000313" key="2">
    <source>
        <dbReference type="Proteomes" id="UP000281261"/>
    </source>
</evidence>
<gene>
    <name evidence="1" type="ORF">DRH29_04175</name>
</gene>
<sequence>MEDLRVEIPKKFKRSLERRFDLKRVKYEIFGDRKLYYIEGKCKLCLDYLYKCACCPFGKFKSRGVAGCVRWIEKVIGRCHFAVSDIDVNWWEEYDKEARQQIKKLVEEAKKLITWV</sequence>
<name>A0A420ZBM5_UNCK3</name>
<dbReference type="Proteomes" id="UP000281261">
    <property type="component" value="Unassembled WGS sequence"/>
</dbReference>
<dbReference type="EMBL" id="QMNG01000040">
    <property type="protein sequence ID" value="RLC36635.1"/>
    <property type="molecule type" value="Genomic_DNA"/>
</dbReference>
<proteinExistence type="predicted"/>
<dbReference type="AlphaFoldDB" id="A0A420ZBM5"/>
<evidence type="ECO:0000313" key="1">
    <source>
        <dbReference type="EMBL" id="RLC36635.1"/>
    </source>
</evidence>
<organism evidence="1 2">
    <name type="scientific">candidate division Kazan bacterium</name>
    <dbReference type="NCBI Taxonomy" id="2202143"/>
    <lineage>
        <taxon>Bacteria</taxon>
        <taxon>Bacteria division Kazan-3B-28</taxon>
    </lineage>
</organism>
<reference evidence="1 2" key="1">
    <citation type="submission" date="2018-06" db="EMBL/GenBank/DDBJ databases">
        <title>Extensive metabolic versatility and redundancy in microbially diverse, dynamic hydrothermal sediments.</title>
        <authorList>
            <person name="Dombrowski N."/>
            <person name="Teske A."/>
            <person name="Baker B.J."/>
        </authorList>
    </citation>
    <scope>NUCLEOTIDE SEQUENCE [LARGE SCALE GENOMIC DNA]</scope>
    <source>
        <strain evidence="1">B79_G16</strain>
    </source>
</reference>